<dbReference type="EMBL" id="UOFR01000055">
    <property type="protein sequence ID" value="VAW97821.1"/>
    <property type="molecule type" value="Genomic_DNA"/>
</dbReference>
<accession>A0A3B1A1A9</accession>
<proteinExistence type="predicted"/>
<evidence type="ECO:0000313" key="1">
    <source>
        <dbReference type="EMBL" id="VAW97821.1"/>
    </source>
</evidence>
<organism evidence="1">
    <name type="scientific">hydrothermal vent metagenome</name>
    <dbReference type="NCBI Taxonomy" id="652676"/>
    <lineage>
        <taxon>unclassified sequences</taxon>
        <taxon>metagenomes</taxon>
        <taxon>ecological metagenomes</taxon>
    </lineage>
</organism>
<reference evidence="1" key="1">
    <citation type="submission" date="2018-06" db="EMBL/GenBank/DDBJ databases">
        <authorList>
            <person name="Zhirakovskaya E."/>
        </authorList>
    </citation>
    <scope>NUCLEOTIDE SEQUENCE</scope>
</reference>
<sequence length="98" mass="11419">MPFLEEDEWLQVSPLLADGVKAIKNYREKHGCDLHTARENCKPEAMLKFEEMTGMPGIHLETIYHHRLKDWGQECPQCNHLLRTQKANVCTKCGWKPD</sequence>
<name>A0A3B1A1A9_9ZZZZ</name>
<protein>
    <submittedName>
        <fullName evidence="1">Uncharacterized protein</fullName>
    </submittedName>
</protein>
<gene>
    <name evidence="1" type="ORF">MNBD_GAMMA21-2905</name>
</gene>
<dbReference type="AlphaFoldDB" id="A0A3B1A1A9"/>